<evidence type="ECO:0000313" key="1">
    <source>
        <dbReference type="EMBL" id="AVM48090.1"/>
    </source>
</evidence>
<organism evidence="1 2">
    <name type="scientific">Mogibacterium diversum</name>
    <dbReference type="NCBI Taxonomy" id="114527"/>
    <lineage>
        <taxon>Bacteria</taxon>
        <taxon>Bacillati</taxon>
        <taxon>Bacillota</taxon>
        <taxon>Clostridia</taxon>
        <taxon>Peptostreptococcales</taxon>
        <taxon>Anaerovoracaceae</taxon>
        <taxon>Mogibacterium</taxon>
    </lineage>
</organism>
<dbReference type="Proteomes" id="UP000237883">
    <property type="component" value="Chromosome"/>
</dbReference>
<reference evidence="2" key="1">
    <citation type="submission" date="2018-02" db="EMBL/GenBank/DDBJ databases">
        <authorList>
            <person name="Holder M.E."/>
            <person name="Ajami N.J."/>
            <person name="Petrosino J.F."/>
        </authorList>
    </citation>
    <scope>NUCLEOTIDE SEQUENCE [LARGE SCALE GENOMIC DNA]</scope>
    <source>
        <strain evidence="2">CCUG 47132</strain>
    </source>
</reference>
<gene>
    <name evidence="1" type="ORF">C5Q96_04225</name>
</gene>
<dbReference type="KEGG" id="mdv:C5Q96_04225"/>
<dbReference type="RefSeq" id="WP_106057166.1">
    <property type="nucleotide sequence ID" value="NZ_CAURSC010000005.1"/>
</dbReference>
<proteinExistence type="predicted"/>
<dbReference type="OrthoDB" id="3186059at2"/>
<dbReference type="GeneID" id="78391464"/>
<dbReference type="EMBL" id="CP027228">
    <property type="protein sequence ID" value="AVM48090.1"/>
    <property type="molecule type" value="Genomic_DNA"/>
</dbReference>
<keyword evidence="2" id="KW-1185">Reference proteome</keyword>
<dbReference type="AlphaFoldDB" id="A0A2S0L474"/>
<accession>A0A2S0L474</accession>
<name>A0A2S0L474_9FIRM</name>
<sequence>MISIFDTDIVTFEKPKYTLEIRSDGFTYTHKKKGVLNVSFDDILTIITTNYFSSNGSYNINLVSVDPKQKMIDITLDEDYGYETHNIKETKTLLTAFAAHKLTKDFPNNIGELDLTLGTSLREKQIKLRGNKIIGAKHEIDINDIKRVVCAVSAIGTFGIYTSETKKGLFDKADMVVPINSVTAPLLEAIVTKNTGKGIDFSRGNNWDQKNSEFIIIRFMEPGFFLTDRDSIKEEWQKIAFDRVVMYGYFINGDM</sequence>
<protein>
    <submittedName>
        <fullName evidence="1">Uncharacterized protein</fullName>
    </submittedName>
</protein>
<evidence type="ECO:0000313" key="2">
    <source>
        <dbReference type="Proteomes" id="UP000237883"/>
    </source>
</evidence>